<dbReference type="Pfam" id="PF00795">
    <property type="entry name" value="CN_hydrolase"/>
    <property type="match status" value="1"/>
</dbReference>
<dbReference type="Gene3D" id="3.60.110.10">
    <property type="entry name" value="Carbon-nitrogen hydrolase"/>
    <property type="match status" value="1"/>
</dbReference>
<dbReference type="eggNOG" id="KOG2303">
    <property type="taxonomic scope" value="Eukaryota"/>
</dbReference>
<proteinExistence type="predicted"/>
<dbReference type="EMBL" id="AGNL01039262">
    <property type="protein sequence ID" value="EJK52775.1"/>
    <property type="molecule type" value="Genomic_DNA"/>
</dbReference>
<evidence type="ECO:0000256" key="1">
    <source>
        <dbReference type="ARBA" id="ARBA00022598"/>
    </source>
</evidence>
<keyword evidence="5" id="KW-1185">Reference proteome</keyword>
<comment type="caution">
    <text evidence="4">The sequence shown here is derived from an EMBL/GenBank/DDBJ whole genome shotgun (WGS) entry which is preliminary data.</text>
</comment>
<dbReference type="SUPFAM" id="SSF56317">
    <property type="entry name" value="Carbon-nitrogen hydrolase"/>
    <property type="match status" value="1"/>
</dbReference>
<evidence type="ECO:0000313" key="4">
    <source>
        <dbReference type="EMBL" id="EJK52775.1"/>
    </source>
</evidence>
<evidence type="ECO:0000259" key="3">
    <source>
        <dbReference type="PROSITE" id="PS50263"/>
    </source>
</evidence>
<dbReference type="GO" id="GO:0009435">
    <property type="term" value="P:NAD+ biosynthetic process"/>
    <property type="evidence" value="ECO:0007669"/>
    <property type="project" value="InterPro"/>
</dbReference>
<dbReference type="InterPro" id="IPR003010">
    <property type="entry name" value="C-N_Hydrolase"/>
</dbReference>
<organism evidence="4 5">
    <name type="scientific">Thalassiosira oceanica</name>
    <name type="common">Marine diatom</name>
    <dbReference type="NCBI Taxonomy" id="159749"/>
    <lineage>
        <taxon>Eukaryota</taxon>
        <taxon>Sar</taxon>
        <taxon>Stramenopiles</taxon>
        <taxon>Ochrophyta</taxon>
        <taxon>Bacillariophyta</taxon>
        <taxon>Coscinodiscophyceae</taxon>
        <taxon>Thalassiosirophycidae</taxon>
        <taxon>Thalassiosirales</taxon>
        <taxon>Thalassiosiraceae</taxon>
        <taxon>Thalassiosira</taxon>
    </lineage>
</organism>
<dbReference type="AlphaFoldDB" id="K0RHR3"/>
<sequence>MSLRGAAAKPMLIIARGGLRIDMAYLVGRPLTDGGADAYAMSLVGQHHCSAPAGQRNIMHLPAQRGSVRRSNAMAIATTAAASICTSVGSPYPASPVEQSLNNNVNVSQTNRPIITTSPASSLITVATCNLNQWALDFDGNCKRILKSCAIAKEQGATYRLGPELEICGYGCEDHFLVSS</sequence>
<dbReference type="InterPro" id="IPR003694">
    <property type="entry name" value="NAD_synthase"/>
</dbReference>
<keyword evidence="1" id="KW-0436">Ligase</keyword>
<dbReference type="GO" id="GO:0004359">
    <property type="term" value="F:glutaminase activity"/>
    <property type="evidence" value="ECO:0007669"/>
    <property type="project" value="InterPro"/>
</dbReference>
<dbReference type="GO" id="GO:0003952">
    <property type="term" value="F:NAD+ synthase (glutamine-hydrolyzing) activity"/>
    <property type="evidence" value="ECO:0007669"/>
    <property type="project" value="InterPro"/>
</dbReference>
<dbReference type="PANTHER" id="PTHR23090">
    <property type="entry name" value="NH 3 /GLUTAMINE-DEPENDENT NAD + SYNTHETASE"/>
    <property type="match status" value="1"/>
</dbReference>
<protein>
    <recommendedName>
        <fullName evidence="2">NAD(+) synthase [glutamine-hydrolyzing]</fullName>
    </recommendedName>
</protein>
<dbReference type="InterPro" id="IPR036526">
    <property type="entry name" value="C-N_Hydrolase_sf"/>
</dbReference>
<dbReference type="OrthoDB" id="2020662at2759"/>
<accession>K0RHR3</accession>
<evidence type="ECO:0000313" key="5">
    <source>
        <dbReference type="Proteomes" id="UP000266841"/>
    </source>
</evidence>
<dbReference type="PROSITE" id="PS50263">
    <property type="entry name" value="CN_HYDROLASE"/>
    <property type="match status" value="1"/>
</dbReference>
<dbReference type="GO" id="GO:0005737">
    <property type="term" value="C:cytoplasm"/>
    <property type="evidence" value="ECO:0007669"/>
    <property type="project" value="InterPro"/>
</dbReference>
<reference evidence="4 5" key="1">
    <citation type="journal article" date="2012" name="Genome Biol.">
        <title>Genome and low-iron response of an oceanic diatom adapted to chronic iron limitation.</title>
        <authorList>
            <person name="Lommer M."/>
            <person name="Specht M."/>
            <person name="Roy A.S."/>
            <person name="Kraemer L."/>
            <person name="Andreson R."/>
            <person name="Gutowska M.A."/>
            <person name="Wolf J."/>
            <person name="Bergner S.V."/>
            <person name="Schilhabel M.B."/>
            <person name="Klostermeier U.C."/>
            <person name="Beiko R.G."/>
            <person name="Rosenstiel P."/>
            <person name="Hippler M."/>
            <person name="Laroche J."/>
        </authorList>
    </citation>
    <scope>NUCLEOTIDE SEQUENCE [LARGE SCALE GENOMIC DNA]</scope>
    <source>
        <strain evidence="4 5">CCMP1005</strain>
    </source>
</reference>
<dbReference type="Proteomes" id="UP000266841">
    <property type="component" value="Unassembled WGS sequence"/>
</dbReference>
<feature type="domain" description="CN hydrolase" evidence="3">
    <location>
        <begin position="124"/>
        <end position="180"/>
    </location>
</feature>
<dbReference type="PANTHER" id="PTHR23090:SF9">
    <property type="entry name" value="GLUTAMINE-DEPENDENT NAD(+) SYNTHETASE"/>
    <property type="match status" value="1"/>
</dbReference>
<evidence type="ECO:0000256" key="2">
    <source>
        <dbReference type="ARBA" id="ARBA00030681"/>
    </source>
</evidence>
<gene>
    <name evidence="4" type="ORF">THAOC_27920</name>
</gene>
<name>K0RHR3_THAOC</name>